<feature type="region of interest" description="Disordered" evidence="1">
    <location>
        <begin position="1"/>
        <end position="101"/>
    </location>
</feature>
<name>A0AAN9HHF1_9TELE</name>
<evidence type="ECO:0008006" key="4">
    <source>
        <dbReference type="Google" id="ProtNLM"/>
    </source>
</evidence>
<dbReference type="GO" id="GO:0043565">
    <property type="term" value="F:sequence-specific DNA binding"/>
    <property type="evidence" value="ECO:0007669"/>
    <property type="project" value="TreeGrafter"/>
</dbReference>
<accession>A0AAN9HHF1</accession>
<comment type="caution">
    <text evidence="2">The sequence shown here is derived from an EMBL/GenBank/DDBJ whole genome shotgun (WGS) entry which is preliminary data.</text>
</comment>
<gene>
    <name evidence="2" type="ORF">R3I93_000281</name>
</gene>
<reference evidence="2 3" key="1">
    <citation type="submission" date="2024-02" db="EMBL/GenBank/DDBJ databases">
        <title>Chromosome-level genome assembly of the Eurasian Minnow (Phoxinus phoxinus).</title>
        <authorList>
            <person name="Oriowo T.O."/>
            <person name="Martin S."/>
            <person name="Stange M."/>
            <person name="Chrysostomakis Y."/>
            <person name="Brown T."/>
            <person name="Winkler S."/>
            <person name="Kukowka S."/>
            <person name="Myers E.W."/>
            <person name="Bohne A."/>
        </authorList>
    </citation>
    <scope>NUCLEOTIDE SEQUENCE [LARGE SCALE GENOMIC DNA]</scope>
    <source>
        <strain evidence="2">ZFMK-TIS-60720</strain>
        <tissue evidence="2">Whole Organism</tissue>
    </source>
</reference>
<organism evidence="2 3">
    <name type="scientific">Phoxinus phoxinus</name>
    <name type="common">Eurasian minnow</name>
    <dbReference type="NCBI Taxonomy" id="58324"/>
    <lineage>
        <taxon>Eukaryota</taxon>
        <taxon>Metazoa</taxon>
        <taxon>Chordata</taxon>
        <taxon>Craniata</taxon>
        <taxon>Vertebrata</taxon>
        <taxon>Euteleostomi</taxon>
        <taxon>Actinopterygii</taxon>
        <taxon>Neopterygii</taxon>
        <taxon>Teleostei</taxon>
        <taxon>Ostariophysi</taxon>
        <taxon>Cypriniformes</taxon>
        <taxon>Leuciscidae</taxon>
        <taxon>Phoxininae</taxon>
        <taxon>Phoxinus</taxon>
    </lineage>
</organism>
<evidence type="ECO:0000256" key="1">
    <source>
        <dbReference type="SAM" id="MobiDB-lite"/>
    </source>
</evidence>
<evidence type="ECO:0000313" key="2">
    <source>
        <dbReference type="EMBL" id="KAK7175969.1"/>
    </source>
</evidence>
<dbReference type="AlphaFoldDB" id="A0AAN9HHF1"/>
<feature type="compositionally biased region" description="Acidic residues" evidence="1">
    <location>
        <begin position="69"/>
        <end position="84"/>
    </location>
</feature>
<dbReference type="PANTHER" id="PTHR47055:SF3">
    <property type="entry name" value="PHORBOL-ESTER_DAG-TYPE DOMAIN-CONTAINING PROTEIN"/>
    <property type="match status" value="1"/>
</dbReference>
<dbReference type="InterPro" id="IPR052638">
    <property type="entry name" value="PiggyBac_TE-derived"/>
</dbReference>
<dbReference type="PANTHER" id="PTHR47055">
    <property type="entry name" value="DDE_TNP_1_7 DOMAIN-CONTAINING PROTEIN"/>
    <property type="match status" value="1"/>
</dbReference>
<dbReference type="EMBL" id="JAYKXH010000001">
    <property type="protein sequence ID" value="KAK7175969.1"/>
    <property type="molecule type" value="Genomic_DNA"/>
</dbReference>
<feature type="compositionally biased region" description="Acidic residues" evidence="1">
    <location>
        <begin position="22"/>
        <end position="36"/>
    </location>
</feature>
<sequence length="162" mass="18420">MLSTRIFYGKRGTVVPAHPSISDDEGSEEEDDDVADPDFLRPTHNLDTPGQSDIGPSAKRKCVQPAVEVLDDDDDDDDDNDEEPAPQAKRSTKKGKPAARLTTWRKDDLDNAALPKYQHCPPDFIETPFQYFSRYFSPQVVKHIKYQTNLYANQKNINLHHH</sequence>
<evidence type="ECO:0000313" key="3">
    <source>
        <dbReference type="Proteomes" id="UP001364617"/>
    </source>
</evidence>
<proteinExistence type="predicted"/>
<keyword evidence="3" id="KW-1185">Reference proteome</keyword>
<protein>
    <recommendedName>
        <fullName evidence="4">PiggyBac transposable element-derived protein domain-containing protein</fullName>
    </recommendedName>
</protein>
<dbReference type="Proteomes" id="UP001364617">
    <property type="component" value="Unassembled WGS sequence"/>
</dbReference>